<protein>
    <submittedName>
        <fullName evidence="2">Uncharacterized protein</fullName>
    </submittedName>
</protein>
<feature type="transmembrane region" description="Helical" evidence="1">
    <location>
        <begin position="57"/>
        <end position="77"/>
    </location>
</feature>
<sequence length="259" mass="29094">MNSICPNSQGLSNWQFIYLFIMKPRRSYKKFAIPNKTVAQLESSDGNKKFFNFKNEFGWGEAISVLALVVAGLAFYWQVVDSKAEVSLVNIDRSGSSFVDKDKKNLLFGLTKATVINNSNRAVTLLGIKPRLYLGTGDERLDTIVNPQNHSIAYNIFIIPDSISPDTFFVNHQYINNFKNNQSKHLASINKVINSGEAYTISLGTLFDLANFKNYSSISFLADLEFSNKQILDFAICTPCLTNPSFKKKESETIIQLGK</sequence>
<reference evidence="2 3" key="1">
    <citation type="submission" date="2018-10" db="EMBL/GenBank/DDBJ databases">
        <title>Genomic Encyclopedia of Archaeal and Bacterial Type Strains, Phase II (KMG-II): from individual species to whole genera.</title>
        <authorList>
            <person name="Goeker M."/>
        </authorList>
    </citation>
    <scope>NUCLEOTIDE SEQUENCE [LARGE SCALE GENOMIC DNA]</scope>
    <source>
        <strain evidence="2 3">DSM 19624</strain>
    </source>
</reference>
<proteinExistence type="predicted"/>
<evidence type="ECO:0000313" key="2">
    <source>
        <dbReference type="EMBL" id="RLJ72857.1"/>
    </source>
</evidence>
<gene>
    <name evidence="2" type="ORF">BCL90_4506</name>
</gene>
<keyword evidence="1" id="KW-1133">Transmembrane helix</keyword>
<organism evidence="2 3">
    <name type="scientific">Pedobacter alluvionis</name>
    <dbReference type="NCBI Taxonomy" id="475253"/>
    <lineage>
        <taxon>Bacteria</taxon>
        <taxon>Pseudomonadati</taxon>
        <taxon>Bacteroidota</taxon>
        <taxon>Sphingobacteriia</taxon>
        <taxon>Sphingobacteriales</taxon>
        <taxon>Sphingobacteriaceae</taxon>
        <taxon>Pedobacter</taxon>
    </lineage>
</organism>
<accession>A0A497XVZ8</accession>
<comment type="caution">
    <text evidence="2">The sequence shown here is derived from an EMBL/GenBank/DDBJ whole genome shotgun (WGS) entry which is preliminary data.</text>
</comment>
<keyword evidence="1" id="KW-0472">Membrane</keyword>
<dbReference type="AlphaFoldDB" id="A0A497XVZ8"/>
<dbReference type="Proteomes" id="UP000273898">
    <property type="component" value="Unassembled WGS sequence"/>
</dbReference>
<dbReference type="EMBL" id="RCCK01000014">
    <property type="protein sequence ID" value="RLJ72857.1"/>
    <property type="molecule type" value="Genomic_DNA"/>
</dbReference>
<evidence type="ECO:0000313" key="3">
    <source>
        <dbReference type="Proteomes" id="UP000273898"/>
    </source>
</evidence>
<keyword evidence="1" id="KW-0812">Transmembrane</keyword>
<evidence type="ECO:0000256" key="1">
    <source>
        <dbReference type="SAM" id="Phobius"/>
    </source>
</evidence>
<name>A0A497XVZ8_9SPHI</name>